<accession>A0ABR3F762</accession>
<organism evidence="1 2">
    <name type="scientific">Marasmius crinis-equi</name>
    <dbReference type="NCBI Taxonomy" id="585013"/>
    <lineage>
        <taxon>Eukaryota</taxon>
        <taxon>Fungi</taxon>
        <taxon>Dikarya</taxon>
        <taxon>Basidiomycota</taxon>
        <taxon>Agaricomycotina</taxon>
        <taxon>Agaricomycetes</taxon>
        <taxon>Agaricomycetidae</taxon>
        <taxon>Agaricales</taxon>
        <taxon>Marasmiineae</taxon>
        <taxon>Marasmiaceae</taxon>
        <taxon>Marasmius</taxon>
    </lineage>
</organism>
<dbReference type="Proteomes" id="UP001465976">
    <property type="component" value="Unassembled WGS sequence"/>
</dbReference>
<gene>
    <name evidence="1" type="ORF">V5O48_010921</name>
</gene>
<protein>
    <submittedName>
        <fullName evidence="1">Uncharacterized protein</fullName>
    </submittedName>
</protein>
<dbReference type="EMBL" id="JBAHYK010000833">
    <property type="protein sequence ID" value="KAL0571042.1"/>
    <property type="molecule type" value="Genomic_DNA"/>
</dbReference>
<name>A0ABR3F762_9AGAR</name>
<keyword evidence="2" id="KW-1185">Reference proteome</keyword>
<evidence type="ECO:0000313" key="2">
    <source>
        <dbReference type="Proteomes" id="UP001465976"/>
    </source>
</evidence>
<feature type="non-terminal residue" evidence="1">
    <location>
        <position position="72"/>
    </location>
</feature>
<evidence type="ECO:0000313" key="1">
    <source>
        <dbReference type="EMBL" id="KAL0571042.1"/>
    </source>
</evidence>
<comment type="caution">
    <text evidence="1">The sequence shown here is derived from an EMBL/GenBank/DDBJ whole genome shotgun (WGS) entry which is preliminary data.</text>
</comment>
<reference evidence="1 2" key="1">
    <citation type="submission" date="2024-02" db="EMBL/GenBank/DDBJ databases">
        <title>A draft genome for the cacao thread blight pathogen Marasmius crinis-equi.</title>
        <authorList>
            <person name="Cohen S.P."/>
            <person name="Baruah I.K."/>
            <person name="Amoako-Attah I."/>
            <person name="Bukari Y."/>
            <person name="Meinhardt L.W."/>
            <person name="Bailey B.A."/>
        </authorList>
    </citation>
    <scope>NUCLEOTIDE SEQUENCE [LARGE SCALE GENOMIC DNA]</scope>
    <source>
        <strain evidence="1 2">GH-76</strain>
    </source>
</reference>
<proteinExistence type="predicted"/>
<sequence>MSGMNTGRNFTSSVSAKAGCWLGAIGNQFRDNTPKKIQSLSFGSCHPPALLALHLPRTFDEKYKAIPLPSNK</sequence>